<name>A0A086JLQ5_TOXGO</name>
<organism evidence="1 2">
    <name type="scientific">Toxoplasma gondii GAB2-2007-GAL-DOM2</name>
    <dbReference type="NCBI Taxonomy" id="1130820"/>
    <lineage>
        <taxon>Eukaryota</taxon>
        <taxon>Sar</taxon>
        <taxon>Alveolata</taxon>
        <taxon>Apicomplexa</taxon>
        <taxon>Conoidasida</taxon>
        <taxon>Coccidia</taxon>
        <taxon>Eucoccidiorida</taxon>
        <taxon>Eimeriorina</taxon>
        <taxon>Sarcocystidae</taxon>
        <taxon>Toxoplasma</taxon>
    </lineage>
</organism>
<dbReference type="AlphaFoldDB" id="A0A086JLQ5"/>
<protein>
    <submittedName>
        <fullName evidence="1">Uncharacterized protein</fullName>
    </submittedName>
</protein>
<sequence length="164" mass="18988">MIMLVPLHVRFCREKTGTASVDTNLGIQECPIRYQLFRYLLAGRWYPVTRHLTPSLLMRNATFAAADPLRTPVQRPLTLVPKNYKDCCFLFRPLRHQSFHRRLPLSGMKSGTVSPDATVCPHLRYTVFAIGPREQRILQAVRFFVVFLVQSLRCIISTTRKSKR</sequence>
<comment type="caution">
    <text evidence="1">The sequence shown here is derived from an EMBL/GenBank/DDBJ whole genome shotgun (WGS) entry which is preliminary data.</text>
</comment>
<reference evidence="1 2" key="1">
    <citation type="submission" date="2014-02" db="EMBL/GenBank/DDBJ databases">
        <authorList>
            <person name="Sibley D."/>
            <person name="Venepally P."/>
            <person name="Karamycheva S."/>
            <person name="Hadjithomas M."/>
            <person name="Khan A."/>
            <person name="Brunk B."/>
            <person name="Roos D."/>
            <person name="Caler E."/>
            <person name="Lorenzi H."/>
        </authorList>
    </citation>
    <scope>NUCLEOTIDE SEQUENCE [LARGE SCALE GENOMIC DNA]</scope>
    <source>
        <strain evidence="1 2">GAB2-2007-GAL-DOM2</strain>
    </source>
</reference>
<evidence type="ECO:0000313" key="2">
    <source>
        <dbReference type="Proteomes" id="UP000028837"/>
    </source>
</evidence>
<dbReference type="VEuPathDB" id="ToxoDB:TGDOM2_243360"/>
<dbReference type="Proteomes" id="UP000028837">
    <property type="component" value="Unassembled WGS sequence"/>
</dbReference>
<dbReference type="OrthoDB" id="10296985at2759"/>
<dbReference type="EMBL" id="AHZU02001362">
    <property type="protein sequence ID" value="KFG33073.1"/>
    <property type="molecule type" value="Genomic_DNA"/>
</dbReference>
<accession>A0A086JLQ5</accession>
<evidence type="ECO:0000313" key="1">
    <source>
        <dbReference type="EMBL" id="KFG33073.1"/>
    </source>
</evidence>
<proteinExistence type="predicted"/>
<gene>
    <name evidence="1" type="ORF">TGDOM2_243360</name>
</gene>